<evidence type="ECO:0000313" key="2">
    <source>
        <dbReference type="Proteomes" id="UP001165101"/>
    </source>
</evidence>
<name>A0ACB5U4L8_CANBO</name>
<organism evidence="1 2">
    <name type="scientific">Candida boidinii</name>
    <name type="common">Yeast</name>
    <dbReference type="NCBI Taxonomy" id="5477"/>
    <lineage>
        <taxon>Eukaryota</taxon>
        <taxon>Fungi</taxon>
        <taxon>Dikarya</taxon>
        <taxon>Ascomycota</taxon>
        <taxon>Saccharomycotina</taxon>
        <taxon>Pichiomycetes</taxon>
        <taxon>Pichiales</taxon>
        <taxon>Pichiaceae</taxon>
        <taxon>Ogataea</taxon>
        <taxon>Ogataea/Candida clade</taxon>
    </lineage>
</organism>
<comment type="caution">
    <text evidence="1">The sequence shown here is derived from an EMBL/GenBank/DDBJ whole genome shotgun (WGS) entry which is preliminary data.</text>
</comment>
<reference evidence="1" key="1">
    <citation type="submission" date="2023-04" db="EMBL/GenBank/DDBJ databases">
        <title>Candida boidinii NBRC 1967.</title>
        <authorList>
            <person name="Ichikawa N."/>
            <person name="Sato H."/>
            <person name="Tonouchi N."/>
        </authorList>
    </citation>
    <scope>NUCLEOTIDE SEQUENCE</scope>
    <source>
        <strain evidence="1">NBRC 1967</strain>
    </source>
</reference>
<protein>
    <submittedName>
        <fullName evidence="1">Unnamed protein product</fullName>
    </submittedName>
</protein>
<sequence>MWPPVLPLEACHFSCLKNALVIDRSSCGLLYVKPNKLHYTDSTKSDINSFKEIVKAFFPKVVVTATSEQYLAIYNVVMEMVEPAAKDEKSSLQRINKLIAVSDQEDFSDISEKIESLQEEIRILRRCRDYLDLRSLLFHGSSDDVVLIDIELEKLAIQLNSLVSLLQKAKALKFNDSYELINMVLTTDQVIVHLLDDYYKAFVDIACRDTYYYTVQSPDGANYNQVFIKLIQVFDLHSGVKYPEIVSPLDRDTSCENKRPMVYVNWKMLDPVGGINIVEYKTIDIAPIKLEVDYFTAKQLFEFLR</sequence>
<evidence type="ECO:0000313" key="1">
    <source>
        <dbReference type="EMBL" id="GMF01404.1"/>
    </source>
</evidence>
<dbReference type="Proteomes" id="UP001165101">
    <property type="component" value="Unassembled WGS sequence"/>
</dbReference>
<proteinExistence type="predicted"/>
<keyword evidence="2" id="KW-1185">Reference proteome</keyword>
<dbReference type="EMBL" id="BSXV01004897">
    <property type="protein sequence ID" value="GMF01404.1"/>
    <property type="molecule type" value="Genomic_DNA"/>
</dbReference>
<accession>A0ACB5U4L8</accession>
<gene>
    <name evidence="1" type="ORF">Cboi01_000583700</name>
</gene>